<evidence type="ECO:0000256" key="1">
    <source>
        <dbReference type="SAM" id="SignalP"/>
    </source>
</evidence>
<organism evidence="2 3">
    <name type="scientific">Clathrospora elynae</name>
    <dbReference type="NCBI Taxonomy" id="706981"/>
    <lineage>
        <taxon>Eukaryota</taxon>
        <taxon>Fungi</taxon>
        <taxon>Dikarya</taxon>
        <taxon>Ascomycota</taxon>
        <taxon>Pezizomycotina</taxon>
        <taxon>Dothideomycetes</taxon>
        <taxon>Pleosporomycetidae</taxon>
        <taxon>Pleosporales</taxon>
        <taxon>Diademaceae</taxon>
        <taxon>Clathrospora</taxon>
    </lineage>
</organism>
<evidence type="ECO:0000313" key="3">
    <source>
        <dbReference type="Proteomes" id="UP000800038"/>
    </source>
</evidence>
<feature type="signal peptide" evidence="1">
    <location>
        <begin position="1"/>
        <end position="32"/>
    </location>
</feature>
<keyword evidence="1" id="KW-0732">Signal</keyword>
<dbReference type="Pfam" id="PF08592">
    <property type="entry name" value="Anthrone_oxy"/>
    <property type="match status" value="1"/>
</dbReference>
<accession>A0A6A5SDP3</accession>
<feature type="chain" id="PRO_5025620813" evidence="1">
    <location>
        <begin position="33"/>
        <end position="82"/>
    </location>
</feature>
<dbReference type="OrthoDB" id="3648235at2759"/>
<dbReference type="EMBL" id="ML976131">
    <property type="protein sequence ID" value="KAF1937609.1"/>
    <property type="molecule type" value="Genomic_DNA"/>
</dbReference>
<sequence>GGQYLLPSSRTLGAALLCTSILTSLMSEPSEAETWKMWAGCFVFLVLVAPYEICFIFPLNDRVEEIGEELERSGGGEKREGI</sequence>
<dbReference type="Proteomes" id="UP000800038">
    <property type="component" value="Unassembled WGS sequence"/>
</dbReference>
<feature type="non-terminal residue" evidence="2">
    <location>
        <position position="1"/>
    </location>
</feature>
<evidence type="ECO:0000313" key="2">
    <source>
        <dbReference type="EMBL" id="KAF1937609.1"/>
    </source>
</evidence>
<proteinExistence type="predicted"/>
<reference evidence="2" key="1">
    <citation type="journal article" date="2020" name="Stud. Mycol.">
        <title>101 Dothideomycetes genomes: a test case for predicting lifestyles and emergence of pathogens.</title>
        <authorList>
            <person name="Haridas S."/>
            <person name="Albert R."/>
            <person name="Binder M."/>
            <person name="Bloem J."/>
            <person name="Labutti K."/>
            <person name="Salamov A."/>
            <person name="Andreopoulos B."/>
            <person name="Baker S."/>
            <person name="Barry K."/>
            <person name="Bills G."/>
            <person name="Bluhm B."/>
            <person name="Cannon C."/>
            <person name="Castanera R."/>
            <person name="Culley D."/>
            <person name="Daum C."/>
            <person name="Ezra D."/>
            <person name="Gonzalez J."/>
            <person name="Henrissat B."/>
            <person name="Kuo A."/>
            <person name="Liang C."/>
            <person name="Lipzen A."/>
            <person name="Lutzoni F."/>
            <person name="Magnuson J."/>
            <person name="Mondo S."/>
            <person name="Nolan M."/>
            <person name="Ohm R."/>
            <person name="Pangilinan J."/>
            <person name="Park H.-J."/>
            <person name="Ramirez L."/>
            <person name="Alfaro M."/>
            <person name="Sun H."/>
            <person name="Tritt A."/>
            <person name="Yoshinaga Y."/>
            <person name="Zwiers L.-H."/>
            <person name="Turgeon B."/>
            <person name="Goodwin S."/>
            <person name="Spatafora J."/>
            <person name="Crous P."/>
            <person name="Grigoriev I."/>
        </authorList>
    </citation>
    <scope>NUCLEOTIDE SEQUENCE</scope>
    <source>
        <strain evidence="2">CBS 161.51</strain>
    </source>
</reference>
<dbReference type="AlphaFoldDB" id="A0A6A5SDP3"/>
<name>A0A6A5SDP3_9PLEO</name>
<gene>
    <name evidence="2" type="ORF">EJ02DRAFT_356436</name>
</gene>
<dbReference type="InterPro" id="IPR013901">
    <property type="entry name" value="Anthrone_oxy"/>
</dbReference>
<keyword evidence="3" id="KW-1185">Reference proteome</keyword>
<protein>
    <submittedName>
        <fullName evidence="2">Uncharacterized protein</fullName>
    </submittedName>
</protein>